<reference evidence="6" key="2">
    <citation type="journal article" date="2024" name="Plant">
        <title>Genomic evolution and insights into agronomic trait innovations of Sesamum species.</title>
        <authorList>
            <person name="Miao H."/>
            <person name="Wang L."/>
            <person name="Qu L."/>
            <person name="Liu H."/>
            <person name="Sun Y."/>
            <person name="Le M."/>
            <person name="Wang Q."/>
            <person name="Wei S."/>
            <person name="Zheng Y."/>
            <person name="Lin W."/>
            <person name="Duan Y."/>
            <person name="Cao H."/>
            <person name="Xiong S."/>
            <person name="Wang X."/>
            <person name="Wei L."/>
            <person name="Li C."/>
            <person name="Ma Q."/>
            <person name="Ju M."/>
            <person name="Zhao R."/>
            <person name="Li G."/>
            <person name="Mu C."/>
            <person name="Tian Q."/>
            <person name="Mei H."/>
            <person name="Zhang T."/>
            <person name="Gao T."/>
            <person name="Zhang H."/>
        </authorList>
    </citation>
    <scope>NUCLEOTIDE SEQUENCE</scope>
    <source>
        <strain evidence="6">K16</strain>
    </source>
</reference>
<protein>
    <submittedName>
        <fullName evidence="6">Protein SMAX1-LIKE 3</fullName>
    </submittedName>
</protein>
<dbReference type="Gene3D" id="3.40.50.300">
    <property type="entry name" value="P-loop containing nucleotide triphosphate hydrolases"/>
    <property type="match status" value="1"/>
</dbReference>
<sequence length="821" mass="91240">MRAGGNCAVQQALTADAAAVVKQAVALAKRRGHAQVTPLHVASTMLAASSGLLRVACLQSHSHPLQCKALELCFNVALNRLPASSSSPILGHHSQIPSISNALVAAFKRAQAHQRRGSIENQQQPLLAVKIELEQLIISILDDPSVSRVMREAGFSSTQVKSNVEKAVSLELCSQSSPDLSPPGNNSKENRLLSLQPSSPPPTQNERKTTKPSTSERTVKNDDVGVIIQSLLMSRKRKSLVIVGECISNIETRVKELMDRVDKGEVPEQLREVKFISIPPLYSFCNLQRELVEQKMGELTCLVKSLVGKGVVLYLGDLSWISEYRVNLEQERSYYCSVEHMIMELGRLVCGIGEVGRFWLMGIATFQTYMRCRTGYHSLETVWGLHPVTIPADSLSLSLISQSEGRHRRDQEDGSCQLLLTNGEVKLTCCADCSSNFDEEARNLRTNGCNTNEPTLSSQLPPANGQKTFCDEFKKLTVPFYDAFDSRTVTQSDNSARNGIHTNPNIHQSHFPLSESALKENQGWQASNVKRTQENRDLKLASFSSNPNSPSSSDIMDTGTYTQKFKEFNAQNLKTLCNALERKVPWQREIIPEIAGTILQSRSGMLRRKGNLRGNNYTEVKEETWLFFLGPDARAKEKISRELAKVVFGSYSNLVSIGISSFISSTRSDNSSEDCRNKRGRDEESCSSYIERFAQEVSANPHRVFLVEDLEQADYRSQMGVKRAIERGRISCGNGDQEVSFCDAIVVLSCERFRSCRSRACSPTSKQKTGDDQDETGPNCVPLDLNICFDNDDGLEKQSDVDELGILENVDRCVVFKFQDL</sequence>
<reference evidence="6" key="1">
    <citation type="submission" date="2020-06" db="EMBL/GenBank/DDBJ databases">
        <authorList>
            <person name="Li T."/>
            <person name="Hu X."/>
            <person name="Zhang T."/>
            <person name="Song X."/>
            <person name="Zhang H."/>
            <person name="Dai N."/>
            <person name="Sheng W."/>
            <person name="Hou X."/>
            <person name="Wei L."/>
        </authorList>
    </citation>
    <scope>NUCLEOTIDE SEQUENCE</scope>
    <source>
        <strain evidence="6">K16</strain>
        <tissue evidence="6">Leaf</tissue>
    </source>
</reference>
<gene>
    <name evidence="6" type="ORF">Sango_1496700</name>
</gene>
<keyword evidence="2 3" id="KW-0677">Repeat</keyword>
<evidence type="ECO:0000256" key="2">
    <source>
        <dbReference type="ARBA" id="ARBA00022737"/>
    </source>
</evidence>
<evidence type="ECO:0000256" key="4">
    <source>
        <dbReference type="SAM" id="MobiDB-lite"/>
    </source>
</evidence>
<name>A0AAE1WNN3_9LAMI</name>
<dbReference type="PROSITE" id="PS51903">
    <property type="entry name" value="CLP_R"/>
    <property type="match status" value="1"/>
</dbReference>
<dbReference type="InterPro" id="IPR027417">
    <property type="entry name" value="P-loop_NTPase"/>
</dbReference>
<organism evidence="6 7">
    <name type="scientific">Sesamum angolense</name>
    <dbReference type="NCBI Taxonomy" id="2727404"/>
    <lineage>
        <taxon>Eukaryota</taxon>
        <taxon>Viridiplantae</taxon>
        <taxon>Streptophyta</taxon>
        <taxon>Embryophyta</taxon>
        <taxon>Tracheophyta</taxon>
        <taxon>Spermatophyta</taxon>
        <taxon>Magnoliopsida</taxon>
        <taxon>eudicotyledons</taxon>
        <taxon>Gunneridae</taxon>
        <taxon>Pentapetalae</taxon>
        <taxon>asterids</taxon>
        <taxon>lamiids</taxon>
        <taxon>Lamiales</taxon>
        <taxon>Pedaliaceae</taxon>
        <taxon>Sesamum</taxon>
    </lineage>
</organism>
<feature type="domain" description="Clp R" evidence="5">
    <location>
        <begin position="9"/>
        <end position="171"/>
    </location>
</feature>
<comment type="caution">
    <text evidence="6">The sequence shown here is derived from an EMBL/GenBank/DDBJ whole genome shotgun (WGS) entry which is preliminary data.</text>
</comment>
<evidence type="ECO:0000259" key="5">
    <source>
        <dbReference type="PROSITE" id="PS51903"/>
    </source>
</evidence>
<dbReference type="PANTHER" id="PTHR43572:SF31">
    <property type="entry name" value="PROTEIN SMAX1-LIKE 3"/>
    <property type="match status" value="1"/>
</dbReference>
<dbReference type="AlphaFoldDB" id="A0AAE1WNN3"/>
<dbReference type="InterPro" id="IPR036628">
    <property type="entry name" value="Clp_N_dom_sf"/>
</dbReference>
<feature type="region of interest" description="Disordered" evidence="4">
    <location>
        <begin position="174"/>
        <end position="219"/>
    </location>
</feature>
<keyword evidence="7" id="KW-1185">Reference proteome</keyword>
<evidence type="ECO:0000313" key="7">
    <source>
        <dbReference type="Proteomes" id="UP001289374"/>
    </source>
</evidence>
<dbReference type="EMBL" id="JACGWL010000008">
    <property type="protein sequence ID" value="KAK4396601.1"/>
    <property type="molecule type" value="Genomic_DNA"/>
</dbReference>
<evidence type="ECO:0000256" key="3">
    <source>
        <dbReference type="PROSITE-ProRule" id="PRU01251"/>
    </source>
</evidence>
<comment type="similarity">
    <text evidence="1">Belongs to the ClpA/ClpB family.</text>
</comment>
<dbReference type="InterPro" id="IPR004176">
    <property type="entry name" value="Clp_R_N"/>
</dbReference>
<evidence type="ECO:0000256" key="1">
    <source>
        <dbReference type="ARBA" id="ARBA00008675"/>
    </source>
</evidence>
<proteinExistence type="inferred from homology"/>
<dbReference type="InterPro" id="IPR058680">
    <property type="entry name" value="NBD_SMAX1-like"/>
</dbReference>
<dbReference type="InterPro" id="IPR051650">
    <property type="entry name" value="SL_signaling_regulator"/>
</dbReference>
<dbReference type="SUPFAM" id="SSF81923">
    <property type="entry name" value="Double Clp-N motif"/>
    <property type="match status" value="1"/>
</dbReference>
<dbReference type="PANTHER" id="PTHR43572">
    <property type="entry name" value="CHAPERONE PROTEIN CLPD, CHLOROPLASTIC"/>
    <property type="match status" value="1"/>
</dbReference>
<accession>A0AAE1WNN3</accession>
<dbReference type="Gene3D" id="1.10.1780.10">
    <property type="entry name" value="Clp, N-terminal domain"/>
    <property type="match status" value="1"/>
</dbReference>
<evidence type="ECO:0000313" key="6">
    <source>
        <dbReference type="EMBL" id="KAK4396601.1"/>
    </source>
</evidence>
<dbReference type="Pfam" id="PF02861">
    <property type="entry name" value="Clp_N"/>
    <property type="match status" value="1"/>
</dbReference>
<dbReference type="Proteomes" id="UP001289374">
    <property type="component" value="Unassembled WGS sequence"/>
</dbReference>
<feature type="compositionally biased region" description="Polar residues" evidence="4">
    <location>
        <begin position="174"/>
        <end position="187"/>
    </location>
</feature>
<dbReference type="Pfam" id="PF23569">
    <property type="entry name" value="NBD_SMAX1"/>
    <property type="match status" value="1"/>
</dbReference>